<dbReference type="GO" id="GO:0005737">
    <property type="term" value="C:cytoplasm"/>
    <property type="evidence" value="ECO:0007669"/>
    <property type="project" value="UniProtKB-SubCell"/>
</dbReference>
<keyword evidence="14" id="KW-1185">Reference proteome</keyword>
<keyword evidence="4 10" id="KW-0597">Phosphoprotein</keyword>
<dbReference type="PANTHER" id="PTHR42713">
    <property type="entry name" value="HISTIDINE KINASE-RELATED"/>
    <property type="match status" value="1"/>
</dbReference>
<comment type="subcellular location">
    <subcellularLocation>
        <location evidence="1">Cytoplasm</location>
    </subcellularLocation>
</comment>
<reference evidence="13 14" key="1">
    <citation type="submission" date="2018-01" db="EMBL/GenBank/DDBJ databases">
        <title>Genome Sequencing and Assembly of Anaerobacter polyendosporus strain CT4.</title>
        <authorList>
            <person name="Tachaapaikoon C."/>
            <person name="Sutheeworapong S."/>
            <person name="Jenjaroenpun P."/>
            <person name="Wongsurawat T."/>
            <person name="Nookeaw I."/>
            <person name="Cheawchanlertfa P."/>
            <person name="Kosugi A."/>
            <person name="Cheevadhanarak S."/>
            <person name="Ratanakhanokchai K."/>
        </authorList>
    </citation>
    <scope>NUCLEOTIDE SEQUENCE [LARGE SCALE GENOMIC DNA]</scope>
    <source>
        <strain evidence="13 14">CT4</strain>
    </source>
</reference>
<keyword evidence="5" id="KW-0902">Two-component regulatory system</keyword>
<evidence type="ECO:0000256" key="7">
    <source>
        <dbReference type="ARBA" id="ARBA00023125"/>
    </source>
</evidence>
<evidence type="ECO:0000256" key="10">
    <source>
        <dbReference type="PROSITE-ProRule" id="PRU00169"/>
    </source>
</evidence>
<keyword evidence="6" id="KW-0805">Transcription regulation</keyword>
<dbReference type="Pfam" id="PF00072">
    <property type="entry name" value="Response_reg"/>
    <property type="match status" value="1"/>
</dbReference>
<dbReference type="PANTHER" id="PTHR42713:SF3">
    <property type="entry name" value="TRANSCRIPTIONAL REGULATORY PROTEIN HPTR"/>
    <property type="match status" value="1"/>
</dbReference>
<dbReference type="PROSITE" id="PS50110">
    <property type="entry name" value="RESPONSE_REGULATORY"/>
    <property type="match status" value="1"/>
</dbReference>
<dbReference type="SUPFAM" id="SSF46689">
    <property type="entry name" value="Homeodomain-like"/>
    <property type="match status" value="2"/>
</dbReference>
<evidence type="ECO:0000313" key="14">
    <source>
        <dbReference type="Proteomes" id="UP000286268"/>
    </source>
</evidence>
<dbReference type="InterPro" id="IPR018062">
    <property type="entry name" value="HTH_AraC-typ_CS"/>
</dbReference>
<dbReference type="PROSITE" id="PS01124">
    <property type="entry name" value="HTH_ARAC_FAMILY_2"/>
    <property type="match status" value="1"/>
</dbReference>
<accession>A0A410DVK4</accession>
<keyword evidence="8" id="KW-0804">Transcription</keyword>
<dbReference type="Gene3D" id="3.40.50.2300">
    <property type="match status" value="1"/>
</dbReference>
<dbReference type="GO" id="GO:0000160">
    <property type="term" value="P:phosphorelay signal transduction system"/>
    <property type="evidence" value="ECO:0007669"/>
    <property type="project" value="UniProtKB-KW"/>
</dbReference>
<dbReference type="CDD" id="cd17536">
    <property type="entry name" value="REC_YesN-like"/>
    <property type="match status" value="1"/>
</dbReference>
<dbReference type="Proteomes" id="UP000286268">
    <property type="component" value="Chromosome"/>
</dbReference>
<dbReference type="GO" id="GO:0003700">
    <property type="term" value="F:DNA-binding transcription factor activity"/>
    <property type="evidence" value="ECO:0007669"/>
    <property type="project" value="InterPro"/>
</dbReference>
<evidence type="ECO:0000256" key="6">
    <source>
        <dbReference type="ARBA" id="ARBA00023015"/>
    </source>
</evidence>
<dbReference type="SMART" id="SM00448">
    <property type="entry name" value="REC"/>
    <property type="match status" value="1"/>
</dbReference>
<dbReference type="OrthoDB" id="384217at2"/>
<evidence type="ECO:0000256" key="5">
    <source>
        <dbReference type="ARBA" id="ARBA00023012"/>
    </source>
</evidence>
<sequence length="547" mass="63784">MLRMLIVEDERLEREGLLDFLDWSSFGIDVVETACDGIEGIESAKKIRPDIIITDIKMSGIEGLEMSRRIKEFLPNVKIIILSGYNDFKFAKEAINFRAYSYLLKPVDEAEMIEAIRGATSECVKDYEKSVEESKNRLQIEESYSVARIKFINDLLEGSADEDKLYEYLKYFHINLINDDKIIIMVIKQYVEEAGTLIYMDELLGIVKENIEDFKDSKYFNFDKTFLFKDQIKKQLVVGIALNDEDDFDTLLYFISNKYLQRIKRDYNISLQIGIGSKVEGIENISQSYKSACEAIKFGEFWSITGLTYYEGVENHVKQFEQKLCDFVIKGNYFSKNLVSALSASEEEKVKGLLKDMFEYLNQFKCNDRDFLNNYLYNIINEVSLFVYNINKRTEEFMEDYNDSLRSFMNLRNMKAIEEYFHGFFESVLAFLNERRGSKDELIVKKVIKLIDKRYMECISLKTIAAEVYLSPNYLGNIFKKFTGKTFNVYLCEYRMEKAKLLLSKSNKKVSNVAQEVGIPNTSYFCMVFKNTFGIAPGEFHEMVLRG</sequence>
<evidence type="ECO:0000256" key="3">
    <source>
        <dbReference type="ARBA" id="ARBA00022490"/>
    </source>
</evidence>
<proteinExistence type="predicted"/>
<dbReference type="InterPro" id="IPR001789">
    <property type="entry name" value="Sig_transdc_resp-reg_receiver"/>
</dbReference>
<name>A0A410DVK4_9CLOT</name>
<evidence type="ECO:0000256" key="1">
    <source>
        <dbReference type="ARBA" id="ARBA00004496"/>
    </source>
</evidence>
<protein>
    <recommendedName>
        <fullName evidence="2">Stage 0 sporulation protein A homolog</fullName>
    </recommendedName>
</protein>
<evidence type="ECO:0000256" key="2">
    <source>
        <dbReference type="ARBA" id="ARBA00018672"/>
    </source>
</evidence>
<dbReference type="Gene3D" id="1.10.10.60">
    <property type="entry name" value="Homeodomain-like"/>
    <property type="match status" value="2"/>
</dbReference>
<dbReference type="GO" id="GO:0043565">
    <property type="term" value="F:sequence-specific DNA binding"/>
    <property type="evidence" value="ECO:0007669"/>
    <property type="project" value="InterPro"/>
</dbReference>
<evidence type="ECO:0000256" key="9">
    <source>
        <dbReference type="ARBA" id="ARBA00024867"/>
    </source>
</evidence>
<feature type="modified residue" description="4-aspartylphosphate" evidence="10">
    <location>
        <position position="55"/>
    </location>
</feature>
<keyword evidence="7 13" id="KW-0238">DNA-binding</keyword>
<dbReference type="KEGG" id="cmah:C1I91_16350"/>
<evidence type="ECO:0000313" key="13">
    <source>
        <dbReference type="EMBL" id="QAA33081.1"/>
    </source>
</evidence>
<dbReference type="InterPro" id="IPR041522">
    <property type="entry name" value="CdaR_GGDEF"/>
</dbReference>
<feature type="domain" description="HTH araC/xylS-type" evidence="11">
    <location>
        <begin position="445"/>
        <end position="543"/>
    </location>
</feature>
<comment type="function">
    <text evidence="9">May play the central regulatory role in sporulation. It may be an element of the effector pathway responsible for the activation of sporulation genes in response to nutritional stress. Spo0A may act in concert with spo0H (a sigma factor) to control the expression of some genes that are critical to the sporulation process.</text>
</comment>
<dbReference type="AlphaFoldDB" id="A0A410DVK4"/>
<evidence type="ECO:0000259" key="12">
    <source>
        <dbReference type="PROSITE" id="PS50110"/>
    </source>
</evidence>
<dbReference type="SMART" id="SM00342">
    <property type="entry name" value="HTH_ARAC"/>
    <property type="match status" value="1"/>
</dbReference>
<dbReference type="SUPFAM" id="SSF52172">
    <property type="entry name" value="CheY-like"/>
    <property type="match status" value="1"/>
</dbReference>
<dbReference type="EMBL" id="CP025746">
    <property type="protein sequence ID" value="QAA33081.1"/>
    <property type="molecule type" value="Genomic_DNA"/>
</dbReference>
<dbReference type="InterPro" id="IPR018060">
    <property type="entry name" value="HTH_AraC"/>
</dbReference>
<dbReference type="InterPro" id="IPR011006">
    <property type="entry name" value="CheY-like_superfamily"/>
</dbReference>
<dbReference type="Pfam" id="PF12833">
    <property type="entry name" value="HTH_18"/>
    <property type="match status" value="1"/>
</dbReference>
<organism evidence="13 14">
    <name type="scientific">Clostridium manihotivorum</name>
    <dbReference type="NCBI Taxonomy" id="2320868"/>
    <lineage>
        <taxon>Bacteria</taxon>
        <taxon>Bacillati</taxon>
        <taxon>Bacillota</taxon>
        <taxon>Clostridia</taxon>
        <taxon>Eubacteriales</taxon>
        <taxon>Clostridiaceae</taxon>
        <taxon>Clostridium</taxon>
    </lineage>
</organism>
<dbReference type="InterPro" id="IPR051552">
    <property type="entry name" value="HptR"/>
</dbReference>
<dbReference type="InterPro" id="IPR009057">
    <property type="entry name" value="Homeodomain-like_sf"/>
</dbReference>
<gene>
    <name evidence="13" type="ORF">C1I91_16350</name>
</gene>
<dbReference type="Pfam" id="PF17853">
    <property type="entry name" value="GGDEF_2"/>
    <property type="match status" value="1"/>
</dbReference>
<dbReference type="RefSeq" id="WP_128213811.1">
    <property type="nucleotide sequence ID" value="NZ_CP025746.1"/>
</dbReference>
<evidence type="ECO:0000259" key="11">
    <source>
        <dbReference type="PROSITE" id="PS01124"/>
    </source>
</evidence>
<evidence type="ECO:0000256" key="8">
    <source>
        <dbReference type="ARBA" id="ARBA00023163"/>
    </source>
</evidence>
<evidence type="ECO:0000256" key="4">
    <source>
        <dbReference type="ARBA" id="ARBA00022553"/>
    </source>
</evidence>
<keyword evidence="3" id="KW-0963">Cytoplasm</keyword>
<dbReference type="PROSITE" id="PS00041">
    <property type="entry name" value="HTH_ARAC_FAMILY_1"/>
    <property type="match status" value="1"/>
</dbReference>
<feature type="domain" description="Response regulatory" evidence="12">
    <location>
        <begin position="3"/>
        <end position="120"/>
    </location>
</feature>